<evidence type="ECO:0000256" key="5">
    <source>
        <dbReference type="ARBA" id="ARBA00023306"/>
    </source>
</evidence>
<proteinExistence type="inferred from homology"/>
<evidence type="ECO:0000256" key="4">
    <source>
        <dbReference type="ARBA" id="ARBA00023242"/>
    </source>
</evidence>
<dbReference type="GO" id="GO:0007064">
    <property type="term" value="P:mitotic sister chromatid cohesion"/>
    <property type="evidence" value="ECO:0007669"/>
    <property type="project" value="InterPro"/>
</dbReference>
<dbReference type="InterPro" id="IPR018607">
    <property type="entry name" value="Ctf8"/>
</dbReference>
<dbReference type="GO" id="GO:0031390">
    <property type="term" value="C:Ctf18 RFC-like complex"/>
    <property type="evidence" value="ECO:0007669"/>
    <property type="project" value="InterPro"/>
</dbReference>
<reference evidence="7 8" key="1">
    <citation type="submission" date="2017-10" db="EMBL/GenBank/DDBJ databases">
        <title>Development of genomic resources for the powdery mildew, Erysiphe pulchra.</title>
        <authorList>
            <person name="Wadl P.A."/>
            <person name="Mack B.M."/>
            <person name="Moore G."/>
            <person name="Beltz S.B."/>
        </authorList>
    </citation>
    <scope>NUCLEOTIDE SEQUENCE [LARGE SCALE GENOMIC DNA]</scope>
    <source>
        <strain evidence="7">Cflorida</strain>
    </source>
</reference>
<dbReference type="GO" id="GO:0003677">
    <property type="term" value="F:DNA binding"/>
    <property type="evidence" value="ECO:0007669"/>
    <property type="project" value="UniProtKB-KW"/>
</dbReference>
<dbReference type="Proteomes" id="UP000237438">
    <property type="component" value="Unassembled WGS sequence"/>
</dbReference>
<gene>
    <name evidence="7" type="ORF">EPUL_000943</name>
</gene>
<evidence type="ECO:0000256" key="2">
    <source>
        <dbReference type="ARBA" id="ARBA00022705"/>
    </source>
</evidence>
<keyword evidence="2" id="KW-0235">DNA replication</keyword>
<dbReference type="EMBL" id="PEDP01000426">
    <property type="protein sequence ID" value="POS86035.1"/>
    <property type="molecule type" value="Genomic_DNA"/>
</dbReference>
<keyword evidence="5" id="KW-0131">Cell cycle</keyword>
<evidence type="ECO:0000256" key="6">
    <source>
        <dbReference type="ARBA" id="ARBA00038447"/>
    </source>
</evidence>
<evidence type="ECO:0000256" key="3">
    <source>
        <dbReference type="ARBA" id="ARBA00023125"/>
    </source>
</evidence>
<protein>
    <recommendedName>
        <fullName evidence="9">Sister chromatid cohesion protein Ctf8</fullName>
    </recommendedName>
</protein>
<sequence length="180" mass="20133">MQNDVLLARGQTPECISNSLPLLLRVPSGLAILEMQGTINIPALNFTAEVENAMNKGCENPHPGEPKFELKSDSSKGLSIGRLFFPDYDENDVSKTAWKKKVYLYIGSNQKLTGEVIKLPKAIAVIQKKKNDTKDDSSVVEKDEEIQKTRVQLEILDIIKYKILFANRPEPVGNQTSFDQ</sequence>
<comment type="similarity">
    <text evidence="6">Belongs to the CTF8 family.</text>
</comment>
<keyword evidence="8" id="KW-1185">Reference proteome</keyword>
<keyword evidence="3" id="KW-0238">DNA-binding</keyword>
<evidence type="ECO:0000313" key="8">
    <source>
        <dbReference type="Proteomes" id="UP000237438"/>
    </source>
</evidence>
<comment type="subcellular location">
    <subcellularLocation>
        <location evidence="1">Nucleus</location>
    </subcellularLocation>
</comment>
<keyword evidence="4" id="KW-0539">Nucleus</keyword>
<dbReference type="Pfam" id="PF09696">
    <property type="entry name" value="Ctf8"/>
    <property type="match status" value="1"/>
</dbReference>
<dbReference type="GO" id="GO:0006260">
    <property type="term" value="P:DNA replication"/>
    <property type="evidence" value="ECO:0007669"/>
    <property type="project" value="UniProtKB-KW"/>
</dbReference>
<evidence type="ECO:0000313" key="7">
    <source>
        <dbReference type="EMBL" id="POS86035.1"/>
    </source>
</evidence>
<dbReference type="STRING" id="225359.A0A2S4PVI4"/>
<dbReference type="PANTHER" id="PTHR28605">
    <property type="entry name" value="CTF8, CHROMOSOME TRANSMISSION FIDELITY FACTOR 8 HOMOLOG (S. CEREVISIAE)"/>
    <property type="match status" value="1"/>
</dbReference>
<organism evidence="7 8">
    <name type="scientific">Erysiphe pulchra</name>
    <dbReference type="NCBI Taxonomy" id="225359"/>
    <lineage>
        <taxon>Eukaryota</taxon>
        <taxon>Fungi</taxon>
        <taxon>Dikarya</taxon>
        <taxon>Ascomycota</taxon>
        <taxon>Pezizomycotina</taxon>
        <taxon>Leotiomycetes</taxon>
        <taxon>Erysiphales</taxon>
        <taxon>Erysiphaceae</taxon>
        <taxon>Erysiphe</taxon>
    </lineage>
</organism>
<comment type="caution">
    <text evidence="7">The sequence shown here is derived from an EMBL/GenBank/DDBJ whole genome shotgun (WGS) entry which is preliminary data.</text>
</comment>
<evidence type="ECO:0008006" key="9">
    <source>
        <dbReference type="Google" id="ProtNLM"/>
    </source>
</evidence>
<dbReference type="OrthoDB" id="121932at2759"/>
<name>A0A2S4PVI4_9PEZI</name>
<accession>A0A2S4PVI4</accession>
<dbReference type="AlphaFoldDB" id="A0A2S4PVI4"/>
<dbReference type="PANTHER" id="PTHR28605:SF1">
    <property type="entry name" value="CHROMOSOME TRANSMISSION FIDELITY FACTOR 8"/>
    <property type="match status" value="1"/>
</dbReference>
<evidence type="ECO:0000256" key="1">
    <source>
        <dbReference type="ARBA" id="ARBA00004123"/>
    </source>
</evidence>